<proteinExistence type="predicted"/>
<evidence type="ECO:0000313" key="1">
    <source>
        <dbReference type="EMBL" id="KAI3689891.1"/>
    </source>
</evidence>
<evidence type="ECO:0000313" key="2">
    <source>
        <dbReference type="Proteomes" id="UP001055811"/>
    </source>
</evidence>
<organism evidence="1 2">
    <name type="scientific">Cichorium intybus</name>
    <name type="common">Chicory</name>
    <dbReference type="NCBI Taxonomy" id="13427"/>
    <lineage>
        <taxon>Eukaryota</taxon>
        <taxon>Viridiplantae</taxon>
        <taxon>Streptophyta</taxon>
        <taxon>Embryophyta</taxon>
        <taxon>Tracheophyta</taxon>
        <taxon>Spermatophyta</taxon>
        <taxon>Magnoliopsida</taxon>
        <taxon>eudicotyledons</taxon>
        <taxon>Gunneridae</taxon>
        <taxon>Pentapetalae</taxon>
        <taxon>asterids</taxon>
        <taxon>campanulids</taxon>
        <taxon>Asterales</taxon>
        <taxon>Asteraceae</taxon>
        <taxon>Cichorioideae</taxon>
        <taxon>Cichorieae</taxon>
        <taxon>Cichoriinae</taxon>
        <taxon>Cichorium</taxon>
    </lineage>
</organism>
<protein>
    <submittedName>
        <fullName evidence="1">Uncharacterized protein</fullName>
    </submittedName>
</protein>
<gene>
    <name evidence="1" type="ORF">L2E82_47861</name>
</gene>
<reference evidence="2" key="1">
    <citation type="journal article" date="2022" name="Mol. Ecol. Resour.">
        <title>The genomes of chicory, endive, great burdock and yacon provide insights into Asteraceae palaeo-polyploidization history and plant inulin production.</title>
        <authorList>
            <person name="Fan W."/>
            <person name="Wang S."/>
            <person name="Wang H."/>
            <person name="Wang A."/>
            <person name="Jiang F."/>
            <person name="Liu H."/>
            <person name="Zhao H."/>
            <person name="Xu D."/>
            <person name="Zhang Y."/>
        </authorList>
    </citation>
    <scope>NUCLEOTIDE SEQUENCE [LARGE SCALE GENOMIC DNA]</scope>
    <source>
        <strain evidence="2">cv. Punajuju</strain>
    </source>
</reference>
<comment type="caution">
    <text evidence="1">The sequence shown here is derived from an EMBL/GenBank/DDBJ whole genome shotgun (WGS) entry which is preliminary data.</text>
</comment>
<keyword evidence="2" id="KW-1185">Reference proteome</keyword>
<dbReference type="Proteomes" id="UP001055811">
    <property type="component" value="Linkage Group LG09"/>
</dbReference>
<sequence>MILGANFDSHGGGEKPSVIVCHACQNHISSGFAYGCIQCQHFMHKKCSRIPPTVNLPSLYEHPLTLFDFGEAESIYWSCYVCRARTKLKGFCYTSYKTEHNVIFNACIDCCIVELDRKAEVDAIKEEARIKIEHEGHPQHTLSLQLRPGSFRCDACNAKDEGLFYQCDSCDFWIHKSCAFLDHSIKLPHHHNHPLVLVYFAHIKCALNAEWSSAAPSDDLTAEKDENGLVHFPMLDAFTDPLKLLHFENVTENDDEKTNIDHWSHLHPLILNVEHQANNMSGSSDPIENVGTGSVVSIYALNVLLKCTE</sequence>
<reference evidence="1 2" key="2">
    <citation type="journal article" date="2022" name="Mol. Ecol. Resour.">
        <title>The genomes of chicory, endive, great burdock and yacon provide insights into Asteraceae paleo-polyploidization history and plant inulin production.</title>
        <authorList>
            <person name="Fan W."/>
            <person name="Wang S."/>
            <person name="Wang H."/>
            <person name="Wang A."/>
            <person name="Jiang F."/>
            <person name="Liu H."/>
            <person name="Zhao H."/>
            <person name="Xu D."/>
            <person name="Zhang Y."/>
        </authorList>
    </citation>
    <scope>NUCLEOTIDE SEQUENCE [LARGE SCALE GENOMIC DNA]</scope>
    <source>
        <strain evidence="2">cv. Punajuju</strain>
        <tissue evidence="1">Leaves</tissue>
    </source>
</reference>
<name>A0ACB8YXR0_CICIN</name>
<dbReference type="EMBL" id="CM042017">
    <property type="protein sequence ID" value="KAI3689891.1"/>
    <property type="molecule type" value="Genomic_DNA"/>
</dbReference>
<accession>A0ACB8YXR0</accession>